<dbReference type="EMBL" id="JADCKC010000003">
    <property type="protein sequence ID" value="MBE5037994.1"/>
    <property type="molecule type" value="Genomic_DNA"/>
</dbReference>
<name>A0ABR9R4B9_9FIRM</name>
<comment type="caution">
    <text evidence="2">The sequence shown here is derived from an EMBL/GenBank/DDBJ whole genome shotgun (WGS) entry which is preliminary data.</text>
</comment>
<protein>
    <submittedName>
        <fullName evidence="2">PadR family transcriptional regulator</fullName>
    </submittedName>
</protein>
<reference evidence="2 3" key="1">
    <citation type="submission" date="2020-10" db="EMBL/GenBank/DDBJ databases">
        <title>ChiBAC.</title>
        <authorList>
            <person name="Zenner C."/>
            <person name="Hitch T.C.A."/>
            <person name="Clavel T."/>
        </authorList>
    </citation>
    <scope>NUCLEOTIDE SEQUENCE [LARGE SCALE GENOMIC DNA]</scope>
    <source>
        <strain evidence="2 3">DSM 109015</strain>
    </source>
</reference>
<dbReference type="InterPro" id="IPR036390">
    <property type="entry name" value="WH_DNA-bd_sf"/>
</dbReference>
<dbReference type="PANTHER" id="PTHR33169:SF14">
    <property type="entry name" value="TRANSCRIPTIONAL REGULATOR RV3488"/>
    <property type="match status" value="1"/>
</dbReference>
<dbReference type="InterPro" id="IPR052509">
    <property type="entry name" value="Metal_resp_DNA-bind_regulator"/>
</dbReference>
<keyword evidence="3" id="KW-1185">Reference proteome</keyword>
<feature type="domain" description="Transcription regulator PadR N-terminal" evidence="1">
    <location>
        <begin position="31"/>
        <end position="102"/>
    </location>
</feature>
<proteinExistence type="predicted"/>
<evidence type="ECO:0000313" key="2">
    <source>
        <dbReference type="EMBL" id="MBE5037994.1"/>
    </source>
</evidence>
<dbReference type="InterPro" id="IPR005149">
    <property type="entry name" value="Tscrpt_reg_PadR_N"/>
</dbReference>
<dbReference type="Pfam" id="PF03551">
    <property type="entry name" value="PadR"/>
    <property type="match status" value="1"/>
</dbReference>
<organism evidence="2 3">
    <name type="scientific">Gemmiger gallinarum</name>
    <dbReference type="NCBI Taxonomy" id="2779354"/>
    <lineage>
        <taxon>Bacteria</taxon>
        <taxon>Bacillati</taxon>
        <taxon>Bacillota</taxon>
        <taxon>Clostridia</taxon>
        <taxon>Eubacteriales</taxon>
        <taxon>Gemmiger</taxon>
    </lineage>
</organism>
<sequence>MPDRPESRQIRSGTIAGMRESMKKTVTEMMVLFLLRQKQMYVYEMSQEISRLTNGVYTFNTLYLAIYRLQERGHIKEAGKRQADNRVRVYFKITKSGQEYLHDLLEEYRLLTDSLDRLLALDGTLYPEE</sequence>
<dbReference type="Proteomes" id="UP000768567">
    <property type="component" value="Unassembled WGS sequence"/>
</dbReference>
<evidence type="ECO:0000313" key="3">
    <source>
        <dbReference type="Proteomes" id="UP000768567"/>
    </source>
</evidence>
<dbReference type="Gene3D" id="1.10.10.10">
    <property type="entry name" value="Winged helix-like DNA-binding domain superfamily/Winged helix DNA-binding domain"/>
    <property type="match status" value="1"/>
</dbReference>
<dbReference type="InterPro" id="IPR036388">
    <property type="entry name" value="WH-like_DNA-bd_sf"/>
</dbReference>
<evidence type="ECO:0000259" key="1">
    <source>
        <dbReference type="Pfam" id="PF03551"/>
    </source>
</evidence>
<dbReference type="PANTHER" id="PTHR33169">
    <property type="entry name" value="PADR-FAMILY TRANSCRIPTIONAL REGULATOR"/>
    <property type="match status" value="1"/>
</dbReference>
<accession>A0ABR9R4B9</accession>
<dbReference type="SUPFAM" id="SSF46785">
    <property type="entry name" value="Winged helix' DNA-binding domain"/>
    <property type="match status" value="1"/>
</dbReference>
<gene>
    <name evidence="2" type="ORF">INF35_09395</name>
</gene>